<dbReference type="NCBIfam" id="TIGR02532">
    <property type="entry name" value="IV_pilin_GFxxxE"/>
    <property type="match status" value="1"/>
</dbReference>
<dbReference type="RefSeq" id="WP_116538653.1">
    <property type="nucleotide sequence ID" value="NZ_QDFT01000083.1"/>
</dbReference>
<feature type="transmembrane region" description="Helical" evidence="1">
    <location>
        <begin position="22"/>
        <end position="43"/>
    </location>
</feature>
<name>A0A2T7VMZ7_MICTE</name>
<keyword evidence="1" id="KW-0812">Transmembrane</keyword>
<proteinExistence type="predicted"/>
<dbReference type="Gene3D" id="3.30.700.10">
    <property type="entry name" value="Glycoprotein, Type 4 Pilin"/>
    <property type="match status" value="1"/>
</dbReference>
<evidence type="ECO:0000313" key="2">
    <source>
        <dbReference type="EMBL" id="PVE58770.1"/>
    </source>
</evidence>
<dbReference type="InterPro" id="IPR012902">
    <property type="entry name" value="N_methyl_site"/>
</dbReference>
<organism evidence="2 3">
    <name type="scientific">Microbacterium testaceum</name>
    <name type="common">Aureobacterium testaceum</name>
    <name type="synonym">Brevibacterium testaceum</name>
    <dbReference type="NCBI Taxonomy" id="2033"/>
    <lineage>
        <taxon>Bacteria</taxon>
        <taxon>Bacillati</taxon>
        <taxon>Actinomycetota</taxon>
        <taxon>Actinomycetes</taxon>
        <taxon>Micrococcales</taxon>
        <taxon>Microbacteriaceae</taxon>
        <taxon>Microbacterium</taxon>
    </lineage>
</organism>
<dbReference type="EMBL" id="QDFT01000083">
    <property type="protein sequence ID" value="PVE58770.1"/>
    <property type="molecule type" value="Genomic_DNA"/>
</dbReference>
<accession>A0A2T7VMZ7</accession>
<keyword evidence="1" id="KW-1133">Transmembrane helix</keyword>
<dbReference type="Pfam" id="PF07963">
    <property type="entry name" value="N_methyl"/>
    <property type="match status" value="1"/>
</dbReference>
<dbReference type="SUPFAM" id="SSF54523">
    <property type="entry name" value="Pili subunits"/>
    <property type="match status" value="1"/>
</dbReference>
<reference evidence="2 3" key="1">
    <citation type="submission" date="2018-04" db="EMBL/GenBank/DDBJ databases">
        <authorList>
            <person name="Go L.Y."/>
            <person name="Mitchell J.A."/>
        </authorList>
    </citation>
    <scope>NUCLEOTIDE SEQUENCE [LARGE SCALE GENOMIC DNA]</scope>
    <source>
        <strain evidence="2 3">TPD7010</strain>
    </source>
</reference>
<evidence type="ECO:0000256" key="1">
    <source>
        <dbReference type="SAM" id="Phobius"/>
    </source>
</evidence>
<gene>
    <name evidence="2" type="ORF">DC432_15780</name>
</gene>
<dbReference type="InterPro" id="IPR045584">
    <property type="entry name" value="Pilin-like"/>
</dbReference>
<sequence length="155" mass="17108">MTFAILRQARTRGERGFGLVELIVVVAILGILLLVGLPIFGAIQKKARQNVLLTMVKEVAANVRVAEESGADPFAVVDYFNRQHRGDFAFTVAPYDYIGAGFGNIRITRTVGGIHNFWHSGREQSTPGNLYIYAMNDHDEWAGAGANRKDLNGWT</sequence>
<dbReference type="AlphaFoldDB" id="A0A2T7VMZ7"/>
<evidence type="ECO:0008006" key="4">
    <source>
        <dbReference type="Google" id="ProtNLM"/>
    </source>
</evidence>
<protein>
    <recommendedName>
        <fullName evidence="4">Prepilin-type N-terminal cleavage/methylation domain-containing protein</fullName>
    </recommendedName>
</protein>
<comment type="caution">
    <text evidence="2">The sequence shown here is derived from an EMBL/GenBank/DDBJ whole genome shotgun (WGS) entry which is preliminary data.</text>
</comment>
<keyword evidence="1" id="KW-0472">Membrane</keyword>
<dbReference type="Proteomes" id="UP000244649">
    <property type="component" value="Unassembled WGS sequence"/>
</dbReference>
<evidence type="ECO:0000313" key="3">
    <source>
        <dbReference type="Proteomes" id="UP000244649"/>
    </source>
</evidence>